<feature type="region of interest" description="Disordered" evidence="3">
    <location>
        <begin position="285"/>
        <end position="309"/>
    </location>
</feature>
<evidence type="ECO:0000256" key="3">
    <source>
        <dbReference type="SAM" id="MobiDB-lite"/>
    </source>
</evidence>
<feature type="region of interest" description="Disordered" evidence="3">
    <location>
        <begin position="191"/>
        <end position="210"/>
    </location>
</feature>
<dbReference type="InterPro" id="IPR036412">
    <property type="entry name" value="HAD-like_sf"/>
</dbReference>
<feature type="compositionally biased region" description="Polar residues" evidence="3">
    <location>
        <begin position="191"/>
        <end position="205"/>
    </location>
</feature>
<dbReference type="PANTHER" id="PTHR43316:SF4">
    <property type="entry name" value="ACID DEHALOGENASE, PUTATIVE (AFU_ORTHOLOGUE AFUA_8G05870)-RELATED"/>
    <property type="match status" value="1"/>
</dbReference>
<dbReference type="AlphaFoldDB" id="A0A8H5YC87"/>
<gene>
    <name evidence="4" type="ORF">FMUND_9769</name>
</gene>
<keyword evidence="5" id="KW-1185">Reference proteome</keyword>
<evidence type="ECO:0000256" key="2">
    <source>
        <dbReference type="SAM" id="Coils"/>
    </source>
</evidence>
<keyword evidence="1" id="KW-0378">Hydrolase</keyword>
<dbReference type="Gene3D" id="3.40.50.1000">
    <property type="entry name" value="HAD superfamily/HAD-like"/>
    <property type="match status" value="1"/>
</dbReference>
<feature type="compositionally biased region" description="Basic and acidic residues" evidence="3">
    <location>
        <begin position="292"/>
        <end position="309"/>
    </location>
</feature>
<dbReference type="Gene3D" id="1.10.150.240">
    <property type="entry name" value="Putative phosphatase, domain 2"/>
    <property type="match status" value="1"/>
</dbReference>
<name>A0A8H5YC87_9HYPO</name>
<dbReference type="SUPFAM" id="SSF56784">
    <property type="entry name" value="HAD-like"/>
    <property type="match status" value="1"/>
</dbReference>
<protein>
    <submittedName>
        <fullName evidence="4">2-haloalkanoic acid dehalogenase</fullName>
    </submittedName>
</protein>
<comment type="caution">
    <text evidence="4">The sequence shown here is derived from an EMBL/GenBank/DDBJ whole genome shotgun (WGS) entry which is preliminary data.</text>
</comment>
<dbReference type="Pfam" id="PF00702">
    <property type="entry name" value="Hydrolase"/>
    <property type="match status" value="1"/>
</dbReference>
<evidence type="ECO:0000313" key="5">
    <source>
        <dbReference type="Proteomes" id="UP000544331"/>
    </source>
</evidence>
<reference evidence="4 5" key="1">
    <citation type="submission" date="2020-05" db="EMBL/GenBank/DDBJ databases">
        <title>Identification and distribution of gene clusters putatively required for synthesis of sphingolipid metabolism inhibitors in phylogenetically diverse species of the filamentous fungus Fusarium.</title>
        <authorList>
            <person name="Kim H.-S."/>
            <person name="Busman M."/>
            <person name="Brown D.W."/>
            <person name="Divon H."/>
            <person name="Uhlig S."/>
            <person name="Proctor R.H."/>
        </authorList>
    </citation>
    <scope>NUCLEOTIDE SEQUENCE [LARGE SCALE GENOMIC DNA]</scope>
    <source>
        <strain evidence="4 5">NRRL 66235</strain>
    </source>
</reference>
<dbReference type="PANTHER" id="PTHR43316">
    <property type="entry name" value="HYDROLASE, HALOACID DELAHOGENASE-RELATED"/>
    <property type="match status" value="1"/>
</dbReference>
<dbReference type="EMBL" id="JAAOAN010000349">
    <property type="protein sequence ID" value="KAF5709925.1"/>
    <property type="molecule type" value="Genomic_DNA"/>
</dbReference>
<dbReference type="GO" id="GO:0016787">
    <property type="term" value="F:hydrolase activity"/>
    <property type="evidence" value="ECO:0007669"/>
    <property type="project" value="UniProtKB-KW"/>
</dbReference>
<dbReference type="OrthoDB" id="2363873at2759"/>
<dbReference type="InterPro" id="IPR011333">
    <property type="entry name" value="SKP1/BTB/POZ_sf"/>
</dbReference>
<dbReference type="InterPro" id="IPR051540">
    <property type="entry name" value="S-2-haloacid_dehalogenase"/>
</dbReference>
<dbReference type="Proteomes" id="UP000544331">
    <property type="component" value="Unassembled WGS sequence"/>
</dbReference>
<keyword evidence="2" id="KW-0175">Coiled coil</keyword>
<feature type="coiled-coil region" evidence="2">
    <location>
        <begin position="383"/>
        <end position="410"/>
    </location>
</feature>
<accession>A0A8H5YC87</accession>
<sequence>MGEAPLSLTFLCQGFAFSIPQSVARAQSPKLAASLDAVQEISQNPVVTVKDFSLDTVNCMVEFFKSGCYEVDRRNFPSVLQAVGGSPAPEHFMRDVLTCHLQICAIGTHYDVPKLCELARDNIQKVFGGKWFDSVFLFTAAVVLKSKDDKLKRLLVTLARGHLHSLTTSTGFDHVTMLKSFHPKLREQDDTLQQNGDQMKSTTAPSIKKESSTELEALRFQVSSLKQQVITVSNERDQLQEQISVALGKQEELRQSHADIAAERDLLCSKLSTLAAEKEELRKVAAKTPAQMDRDEHGMSDANKKSSAEIEAKENAKILETLQLELRVTRSESGLLKARWAKEKTKSSILTQENDDLKKSLELEKRSRVSITEFARDDVRNALKDEQKVTKDLTAKLAQASQDLETERKRTATLVQEVTQSKRNLELERQRNTGMPLRERERMQETISAQKSEISALVKGRDEIKRELKMVRTEKTNEIDRKWEITNKMNALIQTIDEWDECRHCGADFGTLHYCPDSNMSHSNGKYVVFDIVGTCVSYDKLTEALEKQLGDKLLAENVKPSLLVNTWLEAGEREYTYLSMTGRYVAFDKVFSSLFYRMLWLAGIEEPRSFASEADIEKITQGYMELEPRPDLKECFDKLRAAGFTVRGLTAGDFDRVLGYFDKAGIEFPKEHLMSCDTFGVGKPDLKAYASTFEELKGAKELWFAAAHMWDVSSAKQVGFKSAYCSVLEKEPCVDIFGEVDVMSDTLSEMADKIIQASS</sequence>
<dbReference type="InterPro" id="IPR023198">
    <property type="entry name" value="PGP-like_dom2"/>
</dbReference>
<evidence type="ECO:0000256" key="1">
    <source>
        <dbReference type="ARBA" id="ARBA00022801"/>
    </source>
</evidence>
<proteinExistence type="predicted"/>
<dbReference type="Gene3D" id="3.30.710.10">
    <property type="entry name" value="Potassium Channel Kv1.1, Chain A"/>
    <property type="match status" value="1"/>
</dbReference>
<organism evidence="4 5">
    <name type="scientific">Fusarium mundagurra</name>
    <dbReference type="NCBI Taxonomy" id="1567541"/>
    <lineage>
        <taxon>Eukaryota</taxon>
        <taxon>Fungi</taxon>
        <taxon>Dikarya</taxon>
        <taxon>Ascomycota</taxon>
        <taxon>Pezizomycotina</taxon>
        <taxon>Sordariomycetes</taxon>
        <taxon>Hypocreomycetidae</taxon>
        <taxon>Hypocreales</taxon>
        <taxon>Nectriaceae</taxon>
        <taxon>Fusarium</taxon>
        <taxon>Fusarium fujikuroi species complex</taxon>
    </lineage>
</organism>
<dbReference type="InterPro" id="IPR023214">
    <property type="entry name" value="HAD_sf"/>
</dbReference>
<evidence type="ECO:0000313" key="4">
    <source>
        <dbReference type="EMBL" id="KAF5709925.1"/>
    </source>
</evidence>